<dbReference type="SUPFAM" id="SSF50974">
    <property type="entry name" value="Nitrous oxide reductase, N-terminal domain"/>
    <property type="match status" value="1"/>
</dbReference>
<accession>A0A512P8E8</accession>
<dbReference type="Proteomes" id="UP000321798">
    <property type="component" value="Unassembled WGS sequence"/>
</dbReference>
<evidence type="ECO:0000313" key="2">
    <source>
        <dbReference type="Proteomes" id="UP000321798"/>
    </source>
</evidence>
<comment type="caution">
    <text evidence="1">The sequence shown here is derived from an EMBL/GenBank/DDBJ whole genome shotgun (WGS) entry which is preliminary data.</text>
</comment>
<gene>
    <name evidence="1" type="ORF">CSO01_01930</name>
</gene>
<reference evidence="1 2" key="1">
    <citation type="submission" date="2019-07" db="EMBL/GenBank/DDBJ databases">
        <title>Whole genome shotgun sequence of Cellulomonas soli NBRC 109434.</title>
        <authorList>
            <person name="Hosoyama A."/>
            <person name="Uohara A."/>
            <person name="Ohji S."/>
            <person name="Ichikawa N."/>
        </authorList>
    </citation>
    <scope>NUCLEOTIDE SEQUENCE [LARGE SCALE GENOMIC DNA]</scope>
    <source>
        <strain evidence="1 2">NBRC 109434</strain>
    </source>
</reference>
<dbReference type="PROSITE" id="PS51257">
    <property type="entry name" value="PROKAR_LIPOPROTEIN"/>
    <property type="match status" value="1"/>
</dbReference>
<dbReference type="AlphaFoldDB" id="A0A512P8E8"/>
<dbReference type="InterPro" id="IPR011045">
    <property type="entry name" value="N2O_reductase_N"/>
</dbReference>
<evidence type="ECO:0000313" key="1">
    <source>
        <dbReference type="EMBL" id="GEP67478.1"/>
    </source>
</evidence>
<name>A0A512P8E8_9CELL</name>
<organism evidence="1 2">
    <name type="scientific">Cellulomonas soli</name>
    <dbReference type="NCBI Taxonomy" id="931535"/>
    <lineage>
        <taxon>Bacteria</taxon>
        <taxon>Bacillati</taxon>
        <taxon>Actinomycetota</taxon>
        <taxon>Actinomycetes</taxon>
        <taxon>Micrococcales</taxon>
        <taxon>Cellulomonadaceae</taxon>
        <taxon>Cellulomonas</taxon>
    </lineage>
</organism>
<sequence length="107" mass="11232">MRRHIAALGGLAALGLLTGCVYDAGYAAVSYENRLDDTVVITLEGDGGPYEVVVGGDSAKVLATDECKGTAIVVKTEDGDLVGRVEKPACPDWRLVVNEDGTLDYSE</sequence>
<protein>
    <recommendedName>
        <fullName evidence="3">Lipoprotein</fullName>
    </recommendedName>
</protein>
<dbReference type="OrthoDB" id="4831097at2"/>
<dbReference type="RefSeq" id="WP_146951257.1">
    <property type="nucleotide sequence ID" value="NZ_BAABBJ010000005.1"/>
</dbReference>
<evidence type="ECO:0008006" key="3">
    <source>
        <dbReference type="Google" id="ProtNLM"/>
    </source>
</evidence>
<dbReference type="EMBL" id="BKAL01000001">
    <property type="protein sequence ID" value="GEP67478.1"/>
    <property type="molecule type" value="Genomic_DNA"/>
</dbReference>
<proteinExistence type="predicted"/>
<keyword evidence="2" id="KW-1185">Reference proteome</keyword>